<dbReference type="AlphaFoldDB" id="A0A0Q3WW08"/>
<dbReference type="STRING" id="157838.AN964_01720"/>
<proteinExistence type="predicted"/>
<keyword evidence="1" id="KW-1133">Transmembrane helix</keyword>
<gene>
    <name evidence="2" type="ORF">AN964_01720</name>
</gene>
<accession>A0A0Q3WW08</accession>
<dbReference type="PATRIC" id="fig|157838.3.peg.382"/>
<organism evidence="2 3">
    <name type="scientific">Heyndrickxia shackletonii</name>
    <dbReference type="NCBI Taxonomy" id="157838"/>
    <lineage>
        <taxon>Bacteria</taxon>
        <taxon>Bacillati</taxon>
        <taxon>Bacillota</taxon>
        <taxon>Bacilli</taxon>
        <taxon>Bacillales</taxon>
        <taxon>Bacillaceae</taxon>
        <taxon>Heyndrickxia</taxon>
    </lineage>
</organism>
<keyword evidence="1" id="KW-0472">Membrane</keyword>
<dbReference type="OrthoDB" id="2967173at2"/>
<feature type="transmembrane region" description="Helical" evidence="1">
    <location>
        <begin position="7"/>
        <end position="23"/>
    </location>
</feature>
<sequence>MGKYLKVVVPIVLIIMIIAIVFYKKENVEEPTITIKFNISKLTEDEFNRLERVNYEDSGISDFRILTYKVDMKQSNGITSRKIVIPDIEKVINTIDKTRVIHMTGWEQDNAEENFANYSYEFIYYSKGLNDEDVKKALSSKVVTVSWETIDGKATTKRFNVGNLTKIK</sequence>
<dbReference type="EMBL" id="LJJC01000004">
    <property type="protein sequence ID" value="KQL52386.1"/>
    <property type="molecule type" value="Genomic_DNA"/>
</dbReference>
<name>A0A0Q3WW08_9BACI</name>
<keyword evidence="1" id="KW-0812">Transmembrane</keyword>
<dbReference type="Proteomes" id="UP000051888">
    <property type="component" value="Unassembled WGS sequence"/>
</dbReference>
<protein>
    <submittedName>
        <fullName evidence="2">Uncharacterized protein</fullName>
    </submittedName>
</protein>
<keyword evidence="3" id="KW-1185">Reference proteome</keyword>
<evidence type="ECO:0000256" key="1">
    <source>
        <dbReference type="SAM" id="Phobius"/>
    </source>
</evidence>
<dbReference type="RefSeq" id="WP_055738067.1">
    <property type="nucleotide sequence ID" value="NZ_JAAIWL010000007.1"/>
</dbReference>
<evidence type="ECO:0000313" key="3">
    <source>
        <dbReference type="Proteomes" id="UP000051888"/>
    </source>
</evidence>
<comment type="caution">
    <text evidence="2">The sequence shown here is derived from an EMBL/GenBank/DDBJ whole genome shotgun (WGS) entry which is preliminary data.</text>
</comment>
<reference evidence="2 3" key="1">
    <citation type="submission" date="2015-09" db="EMBL/GenBank/DDBJ databases">
        <title>Genome sequencing project for genomic taxonomy and phylogenomics of Bacillus-like bacteria.</title>
        <authorList>
            <person name="Liu B."/>
            <person name="Wang J."/>
            <person name="Zhu Y."/>
            <person name="Liu G."/>
            <person name="Chen Q."/>
            <person name="Chen Z."/>
            <person name="Lan J."/>
            <person name="Che J."/>
            <person name="Ge C."/>
            <person name="Shi H."/>
            <person name="Pan Z."/>
            <person name="Liu X."/>
        </authorList>
    </citation>
    <scope>NUCLEOTIDE SEQUENCE [LARGE SCALE GENOMIC DNA]</scope>
    <source>
        <strain evidence="2 3">LMG 18435</strain>
    </source>
</reference>
<evidence type="ECO:0000313" key="2">
    <source>
        <dbReference type="EMBL" id="KQL52386.1"/>
    </source>
</evidence>